<accession>A0AAN6MUY7</accession>
<reference evidence="9" key="1">
    <citation type="journal article" date="2023" name="Mol. Phylogenet. Evol.">
        <title>Genome-scale phylogeny and comparative genomics of the fungal order Sordariales.</title>
        <authorList>
            <person name="Hensen N."/>
            <person name="Bonometti L."/>
            <person name="Westerberg I."/>
            <person name="Brannstrom I.O."/>
            <person name="Guillou S."/>
            <person name="Cros-Aarteil S."/>
            <person name="Calhoun S."/>
            <person name="Haridas S."/>
            <person name="Kuo A."/>
            <person name="Mondo S."/>
            <person name="Pangilinan J."/>
            <person name="Riley R."/>
            <person name="LaButti K."/>
            <person name="Andreopoulos B."/>
            <person name="Lipzen A."/>
            <person name="Chen C."/>
            <person name="Yan M."/>
            <person name="Daum C."/>
            <person name="Ng V."/>
            <person name="Clum A."/>
            <person name="Steindorff A."/>
            <person name="Ohm R.A."/>
            <person name="Martin F."/>
            <person name="Silar P."/>
            <person name="Natvig D.O."/>
            <person name="Lalanne C."/>
            <person name="Gautier V."/>
            <person name="Ament-Velasquez S.L."/>
            <person name="Kruys A."/>
            <person name="Hutchinson M.I."/>
            <person name="Powell A.J."/>
            <person name="Barry K."/>
            <person name="Miller A.N."/>
            <person name="Grigoriev I.V."/>
            <person name="Debuchy R."/>
            <person name="Gladieux P."/>
            <person name="Hiltunen Thoren M."/>
            <person name="Johannesson H."/>
        </authorList>
    </citation>
    <scope>NUCLEOTIDE SEQUENCE</scope>
    <source>
        <strain evidence="9">CBS 103.79</strain>
    </source>
</reference>
<name>A0AAN6MUY7_9PEZI</name>
<keyword evidence="4" id="KW-0378">Hydrolase</keyword>
<reference evidence="9" key="2">
    <citation type="submission" date="2023-05" db="EMBL/GenBank/DDBJ databases">
        <authorList>
            <consortium name="Lawrence Berkeley National Laboratory"/>
            <person name="Steindorff A."/>
            <person name="Hensen N."/>
            <person name="Bonometti L."/>
            <person name="Westerberg I."/>
            <person name="Brannstrom I.O."/>
            <person name="Guillou S."/>
            <person name="Cros-Aarteil S."/>
            <person name="Calhoun S."/>
            <person name="Haridas S."/>
            <person name="Kuo A."/>
            <person name="Mondo S."/>
            <person name="Pangilinan J."/>
            <person name="Riley R."/>
            <person name="Labutti K."/>
            <person name="Andreopoulos B."/>
            <person name="Lipzen A."/>
            <person name="Chen C."/>
            <person name="Yanf M."/>
            <person name="Daum C."/>
            <person name="Ng V."/>
            <person name="Clum A."/>
            <person name="Ohm R."/>
            <person name="Martin F."/>
            <person name="Silar P."/>
            <person name="Natvig D."/>
            <person name="Lalanne C."/>
            <person name="Gautier V."/>
            <person name="Ament-Velasquez S.L."/>
            <person name="Kruys A."/>
            <person name="Hutchinson M.I."/>
            <person name="Powell A.J."/>
            <person name="Barry K."/>
            <person name="Miller A.N."/>
            <person name="Grigoriev I.V."/>
            <person name="Debuchy R."/>
            <person name="Gladieux P."/>
            <person name="Thoren M.H."/>
            <person name="Johannesson H."/>
        </authorList>
    </citation>
    <scope>NUCLEOTIDE SEQUENCE</scope>
    <source>
        <strain evidence="9">CBS 103.79</strain>
    </source>
</reference>
<evidence type="ECO:0000259" key="8">
    <source>
        <dbReference type="PROSITE" id="PS50089"/>
    </source>
</evidence>
<feature type="region of interest" description="Disordered" evidence="7">
    <location>
        <begin position="1537"/>
        <end position="1577"/>
    </location>
</feature>
<keyword evidence="10" id="KW-1185">Reference proteome</keyword>
<evidence type="ECO:0000256" key="1">
    <source>
        <dbReference type="ARBA" id="ARBA00022603"/>
    </source>
</evidence>
<dbReference type="GO" id="GO:0032259">
    <property type="term" value="P:methylation"/>
    <property type="evidence" value="ECO:0007669"/>
    <property type="project" value="UniProtKB-KW"/>
</dbReference>
<feature type="compositionally biased region" description="Acidic residues" evidence="7">
    <location>
        <begin position="2390"/>
        <end position="2403"/>
    </location>
</feature>
<dbReference type="InterPro" id="IPR027417">
    <property type="entry name" value="P-loop_NTPase"/>
</dbReference>
<evidence type="ECO:0000256" key="4">
    <source>
        <dbReference type="ARBA" id="ARBA00022801"/>
    </source>
</evidence>
<dbReference type="GO" id="GO:0008168">
    <property type="term" value="F:methyltransferase activity"/>
    <property type="evidence" value="ECO:0007669"/>
    <property type="project" value="UniProtKB-KW"/>
</dbReference>
<dbReference type="GO" id="GO:0008094">
    <property type="term" value="F:ATP-dependent activity, acting on DNA"/>
    <property type="evidence" value="ECO:0007669"/>
    <property type="project" value="TreeGrafter"/>
</dbReference>
<proteinExistence type="predicted"/>
<dbReference type="InterPro" id="IPR049730">
    <property type="entry name" value="SNF2/RAD54-like_C"/>
</dbReference>
<keyword evidence="5" id="KW-0067">ATP-binding</keyword>
<dbReference type="GO" id="GO:0005634">
    <property type="term" value="C:nucleus"/>
    <property type="evidence" value="ECO:0007669"/>
    <property type="project" value="TreeGrafter"/>
</dbReference>
<dbReference type="GO" id="GO:0008270">
    <property type="term" value="F:zinc ion binding"/>
    <property type="evidence" value="ECO:0007669"/>
    <property type="project" value="UniProtKB-KW"/>
</dbReference>
<dbReference type="InterPro" id="IPR050628">
    <property type="entry name" value="SNF2_RAD54_helicase_TF"/>
</dbReference>
<keyword evidence="6" id="KW-0863">Zinc-finger</keyword>
<evidence type="ECO:0000313" key="10">
    <source>
        <dbReference type="Proteomes" id="UP001303889"/>
    </source>
</evidence>
<feature type="region of interest" description="Disordered" evidence="7">
    <location>
        <begin position="2384"/>
        <end position="2420"/>
    </location>
</feature>
<comment type="caution">
    <text evidence="9">The sequence shown here is derived from an EMBL/GenBank/DDBJ whole genome shotgun (WGS) entry which is preliminary data.</text>
</comment>
<keyword evidence="2" id="KW-0808">Transferase</keyword>
<dbReference type="GO" id="GO:0016787">
    <property type="term" value="F:hydrolase activity"/>
    <property type="evidence" value="ECO:0007669"/>
    <property type="project" value="UniProtKB-KW"/>
</dbReference>
<dbReference type="InterPro" id="IPR001841">
    <property type="entry name" value="Znf_RING"/>
</dbReference>
<feature type="compositionally biased region" description="Basic and acidic residues" evidence="7">
    <location>
        <begin position="9"/>
        <end position="20"/>
    </location>
</feature>
<evidence type="ECO:0000313" key="9">
    <source>
        <dbReference type="EMBL" id="KAK3906718.1"/>
    </source>
</evidence>
<organism evidence="9 10">
    <name type="scientific">Staphylotrichum tortipilum</name>
    <dbReference type="NCBI Taxonomy" id="2831512"/>
    <lineage>
        <taxon>Eukaryota</taxon>
        <taxon>Fungi</taxon>
        <taxon>Dikarya</taxon>
        <taxon>Ascomycota</taxon>
        <taxon>Pezizomycotina</taxon>
        <taxon>Sordariomycetes</taxon>
        <taxon>Sordariomycetidae</taxon>
        <taxon>Sordariales</taxon>
        <taxon>Chaetomiaceae</taxon>
        <taxon>Staphylotrichum</taxon>
    </lineage>
</organism>
<evidence type="ECO:0000256" key="3">
    <source>
        <dbReference type="ARBA" id="ARBA00022741"/>
    </source>
</evidence>
<keyword evidence="3" id="KW-0547">Nucleotide-binding</keyword>
<evidence type="ECO:0000256" key="5">
    <source>
        <dbReference type="ARBA" id="ARBA00022840"/>
    </source>
</evidence>
<dbReference type="PROSITE" id="PS50089">
    <property type="entry name" value="ZF_RING_2"/>
    <property type="match status" value="1"/>
</dbReference>
<keyword evidence="6" id="KW-0862">Zinc</keyword>
<evidence type="ECO:0000256" key="7">
    <source>
        <dbReference type="SAM" id="MobiDB-lite"/>
    </source>
</evidence>
<dbReference type="EMBL" id="MU855320">
    <property type="protein sequence ID" value="KAK3906718.1"/>
    <property type="molecule type" value="Genomic_DNA"/>
</dbReference>
<dbReference type="PANTHER" id="PTHR45626:SF26">
    <property type="entry name" value="FAMILY HELICASE, PUTATIVE (AFU_ORTHOLOGUE AFUA_2G09120)-RELATED"/>
    <property type="match status" value="1"/>
</dbReference>
<dbReference type="SUPFAM" id="SSF52540">
    <property type="entry name" value="P-loop containing nucleoside triphosphate hydrolases"/>
    <property type="match status" value="2"/>
</dbReference>
<dbReference type="PANTHER" id="PTHR45626">
    <property type="entry name" value="TRANSCRIPTION TERMINATION FACTOR 2-RELATED"/>
    <property type="match status" value="1"/>
</dbReference>
<dbReference type="Gene3D" id="3.40.50.150">
    <property type="entry name" value="Vaccinia Virus protein VP39"/>
    <property type="match status" value="1"/>
</dbReference>
<dbReference type="InterPro" id="IPR001525">
    <property type="entry name" value="C5_MeTfrase"/>
</dbReference>
<dbReference type="InterPro" id="IPR029063">
    <property type="entry name" value="SAM-dependent_MTases_sf"/>
</dbReference>
<protein>
    <recommendedName>
        <fullName evidence="8">RING-type domain-containing protein</fullName>
    </recommendedName>
</protein>
<dbReference type="Pfam" id="PF00176">
    <property type="entry name" value="SNF2-rel_dom"/>
    <property type="match status" value="1"/>
</dbReference>
<dbReference type="Pfam" id="PF00145">
    <property type="entry name" value="DNA_methylase"/>
    <property type="match status" value="1"/>
</dbReference>
<keyword evidence="1" id="KW-0489">Methyltransferase</keyword>
<dbReference type="GO" id="GO:0006281">
    <property type="term" value="P:DNA repair"/>
    <property type="evidence" value="ECO:0007669"/>
    <property type="project" value="TreeGrafter"/>
</dbReference>
<dbReference type="SMART" id="SM00487">
    <property type="entry name" value="DEXDc"/>
    <property type="match status" value="1"/>
</dbReference>
<dbReference type="InterPro" id="IPR014001">
    <property type="entry name" value="Helicase_ATP-bd"/>
</dbReference>
<dbReference type="InterPro" id="IPR000330">
    <property type="entry name" value="SNF2_N"/>
</dbReference>
<feature type="region of interest" description="Disordered" evidence="7">
    <location>
        <begin position="1"/>
        <end position="97"/>
    </location>
</feature>
<evidence type="ECO:0000256" key="6">
    <source>
        <dbReference type="PROSITE-ProRule" id="PRU00175"/>
    </source>
</evidence>
<dbReference type="CDD" id="cd18793">
    <property type="entry name" value="SF2_C_SNF"/>
    <property type="match status" value="1"/>
</dbReference>
<dbReference type="SUPFAM" id="SSF53335">
    <property type="entry name" value="S-adenosyl-L-methionine-dependent methyltransferases"/>
    <property type="match status" value="1"/>
</dbReference>
<dbReference type="Gene3D" id="3.40.50.300">
    <property type="entry name" value="P-loop containing nucleotide triphosphate hydrolases"/>
    <property type="match status" value="2"/>
</dbReference>
<dbReference type="Proteomes" id="UP001303889">
    <property type="component" value="Unassembled WGS sequence"/>
</dbReference>
<keyword evidence="6" id="KW-0479">Metal-binding</keyword>
<evidence type="ECO:0000256" key="2">
    <source>
        <dbReference type="ARBA" id="ARBA00022679"/>
    </source>
</evidence>
<sequence>MTLAITLQDTKRELSEHDLVDSSDQSGDEGERHSRPITKKLKVSLGNEEHDNPSAADPGLGCSVADQSEGIDAPAGGASGRLGKPPKPNSIDTNLPPLSDVREMFEDMVKRVKPVALQKSPIKLNVATLCSGTDAPIFALNLIQEALQAMGFGAGFEFKHHFSCEIEPFKQGFIRRNLPHGTLIFRDLVELASANLAGGATTACGSKAPIPEALLDILFAGCSCVDYSHMNQNKPASRVPSLDRHLKQNPNNKKGKGKNKDAETESAPVKLDDQFIKDLDPGLDELLRTAGGESARTFFAAVKLITVIRPKLIILENVLGAPWAMYTNQLFPRICYVARWVKLDSKEFYLPQTRQRGYLVAVDAMRFGVEQATKIAAEWEAQLSDCKRAPSAPVSDFLRPADDPATIQARADMESKTASSSEWALCSLRHADARQKYGIRRDDNPFSHKTMRSGRLIHTAFPAHSWLQFWRNQGSRVIDLMDIAFAIANQGRTDMRYKTGMIDVSQNVDRNYFVLAGGARATKALGIIGCITPSGMPIVTDLMRPVTGTETLALQGLPVDEMVISTETQGQLRDLAGNAMTVTVVGAVTLALLLSVCETHPDSLTRLQSAQLKAGQLLDALRPEMLTAGRTSAITTNVGSLLSVAKDMVRLCYCSARPGEVLVCNTCRITACPACRGNPAHAFGEKQRINTDHSPEQGRIWLKDHLPKALRLPVPPSIVHPRLDLVGDDLYCSVVSGILTGDPVYYFDDIKVTEAVVVCYKAINSIARLVLSSDLGCCWYIYIAPWHPARAQLAGTFDFNQPVARGQPLPSDDIEILQWSVWAPGHISLTLNLGMNTAGALVASGLSFTADHGPEPDPSLLAWKKLVEGKVCGTYVHHPKCGTAGNALRIKQSTAHTSKVFMMWDSAGLRSVDGDHFVWTDQARRLEPHEYRETWLHADSTLHWELDSGLGSVGVSWPGYWSSRPDLCPDYLEVNQPKLVQDLAQIHWGSTQSIQQASCHTEGLAPVANMPVLASITGTFEGFPVSATRLSKMDARQTNNKFLVVPSAGCDSFLRQFSFLSSSVRNSRTPADLASFPHLHHWVPIASCGGCSVTPPEVIVHTKEDKKSTPEGKKQLIKAIIEDPDDAARFERQFQDLPRAVAVSVRVLGSYSRALTLDMRLMLQPKTLASRALAYLLQAHRTRARGRLALDSEAKTSYRVCLDYAPQPNPSFAPFSQSITPCGEEFTFGIDASRASELPFQGPPRFHRDNLTAGGMLTSVHHELRSSQKNAVIWMLRRERAPLDFIKREVEEEVVGPLNLRVMGKAEWASRFPFSSRGGVVAHEIGYGKTVVTLALIDCMREFDRHESITERKQAVDMAWSEELLQALRGFGDTYPQPKSGDFFIHLPATLVIVPRHITAQWAQEAQKFLGLAPPKLLIIQTVEQFYRKHALDELQKAEIIIVSSSVFRRAFLDRLQAVAGRGSEYPAGLSGRTLAAWYTAALRNHRILTAHYRAARNNGIREEDVMKKLSEAVFPELIRRQQAEIDAVIQKQVPEINRQTYKKNNKNSGQPAKEDGGSSGQGSTQQPKKAATAKGSEKTWGLSSLHNYSFARVVWDECSYDDDEILPLFVANAVASAKWLLTGTPKLFGLEHVCNLAAAFGIHVARPEPRIMPGLPAVTKGPVLEPMSKSEQFHIFSSPVKSSSLAQERHSQAESFVSSFFRANALGMEVEVEFEDHVQPVTMPASDAVRYHLLHQQVLDAAYDYTALPDHARNQVSLKGNELSGRDGSSAAKMLLCLLACGLGAEKGSINALAQALATRSDDLSDQMKLLWDKTMWLHRWMRDLDSSNGKTGMVVQEAMNRTEGLCGSLEKALGSGSFEEFGGMEMFRHEAAVVAGLGKKPHGTRPDLDSLQAEWGTHFSSGWSQSYSKNKALYTWADFFNIDSSVVPRLSDDQLRMLAEDILWLRYKLDANAAPPFNSLPDAGFLQKALATGKPTIPRSVPETIEGLVGGDASVLDDLGRSKIERFILACVAAKPAVRTWKDAKDSGNIDFGLVAGKTVKAALYERLTEFNLKFTASFSADKLKEMVWRHENGLGVCENYRDGRAAPDKHRDFEAATAVGGTTDKQIDAVNEELKRTMVHLAKTTEDLRATRLEANFVPEYLLLAKAHDKDVVLKDKLCGGCCDPLTSASTSFLVVACGHSLCKKCKSATDRCCPVKDCPAFIRERPVLRYSQLPSLLEDEPRTKADCVSDLIKGIPKDENIVVFAQFNPLIAALASAFKKAKLKCLNLADMNDEMIARRLEDFKAGKAGQILLLDMDSETSAGSNLTIATHVIFASPYMHPDEEHQAKTVQQARGRCIRTGQTKKVHVYHFMVCDTIEEEVLRELGKSNPAVKEYFEKSERTPWWMDEDKEEDGDEADDSGVVMAVEEEQQSPVSG</sequence>
<feature type="domain" description="RING-type" evidence="8">
    <location>
        <begin position="2162"/>
        <end position="2199"/>
    </location>
</feature>
<gene>
    <name evidence="9" type="ORF">C8A05DRAFT_40473</name>
</gene>
<dbReference type="GO" id="GO:0005524">
    <property type="term" value="F:ATP binding"/>
    <property type="evidence" value="ECO:0007669"/>
    <property type="project" value="UniProtKB-KW"/>
</dbReference>
<feature type="region of interest" description="Disordered" evidence="7">
    <location>
        <begin position="235"/>
        <end position="267"/>
    </location>
</feature>